<dbReference type="GO" id="GO:0016620">
    <property type="term" value="F:oxidoreductase activity, acting on the aldehyde or oxo group of donors, NAD or NADP as acceptor"/>
    <property type="evidence" value="ECO:0007669"/>
    <property type="project" value="InterPro"/>
</dbReference>
<evidence type="ECO:0000259" key="6">
    <source>
        <dbReference type="Pfam" id="PF00171"/>
    </source>
</evidence>
<dbReference type="FunFam" id="3.40.309.10:FF:000009">
    <property type="entry name" value="Aldehyde dehydrogenase A"/>
    <property type="match status" value="1"/>
</dbReference>
<dbReference type="InterPro" id="IPR016161">
    <property type="entry name" value="Ald_DH/histidinol_DH"/>
</dbReference>
<protein>
    <submittedName>
        <fullName evidence="7">4-hydroxybenzaldehyde dehydrogenase</fullName>
    </submittedName>
</protein>
<dbReference type="InterPro" id="IPR016160">
    <property type="entry name" value="Ald_DH_CS_CYS"/>
</dbReference>
<evidence type="ECO:0000256" key="5">
    <source>
        <dbReference type="RuleBase" id="RU003345"/>
    </source>
</evidence>
<keyword evidence="8" id="KW-1185">Reference proteome</keyword>
<dbReference type="Proteomes" id="UP000295380">
    <property type="component" value="Unassembled WGS sequence"/>
</dbReference>
<dbReference type="PANTHER" id="PTHR42986">
    <property type="entry name" value="BENZALDEHYDE DEHYDROGENASE YFMT"/>
    <property type="match status" value="1"/>
</dbReference>
<comment type="similarity">
    <text evidence="1 5">Belongs to the aldehyde dehydrogenase family.</text>
</comment>
<evidence type="ECO:0000256" key="3">
    <source>
        <dbReference type="ARBA" id="ARBA00023027"/>
    </source>
</evidence>
<evidence type="ECO:0000313" key="7">
    <source>
        <dbReference type="EMBL" id="TDU21891.1"/>
    </source>
</evidence>
<dbReference type="Gene3D" id="3.40.605.10">
    <property type="entry name" value="Aldehyde Dehydrogenase, Chain A, domain 1"/>
    <property type="match status" value="1"/>
</dbReference>
<dbReference type="InterPro" id="IPR015590">
    <property type="entry name" value="Aldehyde_DH_dom"/>
</dbReference>
<reference evidence="7 8" key="1">
    <citation type="submission" date="2019-03" db="EMBL/GenBank/DDBJ databases">
        <title>Genomic Encyclopedia of Type Strains, Phase IV (KMG-IV): sequencing the most valuable type-strain genomes for metagenomic binning, comparative biology and taxonomic classification.</title>
        <authorList>
            <person name="Goeker M."/>
        </authorList>
    </citation>
    <scope>NUCLEOTIDE SEQUENCE [LARGE SCALE GENOMIC DNA]</scope>
    <source>
        <strain evidence="7 8">DSM 6770</strain>
    </source>
</reference>
<dbReference type="InterPro" id="IPR016162">
    <property type="entry name" value="Ald_DH_N"/>
</dbReference>
<evidence type="ECO:0000256" key="1">
    <source>
        <dbReference type="ARBA" id="ARBA00009986"/>
    </source>
</evidence>
<name>A0A4R7NN99_9GAMM</name>
<dbReference type="InterPro" id="IPR016163">
    <property type="entry name" value="Ald_DH_C"/>
</dbReference>
<feature type="active site" evidence="4">
    <location>
        <position position="277"/>
    </location>
</feature>
<proteinExistence type="inferred from homology"/>
<dbReference type="EMBL" id="SOBR01000004">
    <property type="protein sequence ID" value="TDU21891.1"/>
    <property type="molecule type" value="Genomic_DNA"/>
</dbReference>
<evidence type="ECO:0000313" key="8">
    <source>
        <dbReference type="Proteomes" id="UP000295380"/>
    </source>
</evidence>
<dbReference type="Gene3D" id="3.40.309.10">
    <property type="entry name" value="Aldehyde Dehydrogenase, Chain A, domain 2"/>
    <property type="match status" value="1"/>
</dbReference>
<keyword evidence="2 5" id="KW-0560">Oxidoreductase</keyword>
<evidence type="ECO:0000256" key="2">
    <source>
        <dbReference type="ARBA" id="ARBA00023002"/>
    </source>
</evidence>
<dbReference type="InterPro" id="IPR029510">
    <property type="entry name" value="Ald_DH_CS_GLU"/>
</dbReference>
<dbReference type="PANTHER" id="PTHR42986:SF1">
    <property type="entry name" value="BENZALDEHYDE DEHYDROGENASE YFMT"/>
    <property type="match status" value="1"/>
</dbReference>
<dbReference type="PROSITE" id="PS00070">
    <property type="entry name" value="ALDEHYDE_DEHYDR_CYS"/>
    <property type="match status" value="1"/>
</dbReference>
<feature type="domain" description="Aldehyde dehydrogenase" evidence="6">
    <location>
        <begin position="38"/>
        <end position="497"/>
    </location>
</feature>
<keyword evidence="3" id="KW-0520">NAD</keyword>
<gene>
    <name evidence="7" type="ORF">C8E00_10471</name>
</gene>
<dbReference type="FunFam" id="3.40.605.10:FF:000007">
    <property type="entry name" value="NAD/NADP-dependent betaine aldehyde dehydrogenase"/>
    <property type="match status" value="1"/>
</dbReference>
<dbReference type="AlphaFoldDB" id="A0A4R7NN99"/>
<dbReference type="CDD" id="cd07151">
    <property type="entry name" value="ALDH_HBenzADH"/>
    <property type="match status" value="1"/>
</dbReference>
<comment type="caution">
    <text evidence="7">The sequence shown here is derived from an EMBL/GenBank/DDBJ whole genome shotgun (WGS) entry which is preliminary data.</text>
</comment>
<organism evidence="7 8">
    <name type="scientific">Chromohalobacter marismortui</name>
    <dbReference type="NCBI Taxonomy" id="42055"/>
    <lineage>
        <taxon>Bacteria</taxon>
        <taxon>Pseudomonadati</taxon>
        <taxon>Pseudomonadota</taxon>
        <taxon>Gammaproteobacteria</taxon>
        <taxon>Oceanospirillales</taxon>
        <taxon>Halomonadaceae</taxon>
        <taxon>Chromohalobacter</taxon>
    </lineage>
</organism>
<accession>A0A4R7NN99</accession>
<dbReference type="Pfam" id="PF00171">
    <property type="entry name" value="Aldedh"/>
    <property type="match status" value="1"/>
</dbReference>
<sequence>MTTTRPDEARLRMTIEVRHMTQAPLFAGQDAQPIAGGWRQGRAERRLSVTNPYSGETLLDLAMADRHDLDDAYRHAQSAQAAWAALGPNARGDVMRRAVAIFDERRDEIIDWIIRESGSTRIKAQIEWSAARAITQEAASMPTRAHGRILPSDIPGKESRVYRAPLGVVGVISPWNFPLNLSARSVSPALALGNAVVIKPASDTPVTGGLLLARIFEEAGLPPGVLSVVVGAGSEIGDAFVEHPVPSLITFTGSTPVGLNIGRLASGGKHLKHVALELGGNSPFVVLADADVEQAVDAAVVGKFLHQGQICMAINRIIVEEPLRDAFTARFVERVKALRLGDPADPETAVGPIINAKQLEGLQTKIAKAHAEGATLLTGGDPEGNVLPPHVFGDVTADMELADEEIFGPLVGIQSARDEAHALELANRTEFGLSSAVFTRNLERGVRFAQGIKAGMTHVNDIPVNDEPHAPFGGEKNSGLGRFNGDWAIDEFTTEHWITLQHEPRQYPF</sequence>
<dbReference type="PROSITE" id="PS00687">
    <property type="entry name" value="ALDEHYDE_DEHYDR_GLU"/>
    <property type="match status" value="1"/>
</dbReference>
<dbReference type="SUPFAM" id="SSF53720">
    <property type="entry name" value="ALDH-like"/>
    <property type="match status" value="1"/>
</dbReference>
<evidence type="ECO:0000256" key="4">
    <source>
        <dbReference type="PROSITE-ProRule" id="PRU10007"/>
    </source>
</evidence>